<dbReference type="InterPro" id="IPR037120">
    <property type="entry name" value="Haem_peroxidase_sf_animal"/>
</dbReference>
<organism evidence="5 6">
    <name type="scientific">Krasilnikoviella flava</name>
    <dbReference type="NCBI Taxonomy" id="526729"/>
    <lineage>
        <taxon>Bacteria</taxon>
        <taxon>Bacillati</taxon>
        <taxon>Actinomycetota</taxon>
        <taxon>Actinomycetes</taxon>
        <taxon>Micrococcales</taxon>
        <taxon>Promicromonosporaceae</taxon>
        <taxon>Krasilnikoviella</taxon>
    </lineage>
</organism>
<comment type="subcellular location">
    <subcellularLocation>
        <location evidence="1">Secreted</location>
    </subcellularLocation>
</comment>
<dbReference type="SUPFAM" id="SSF48113">
    <property type="entry name" value="Heme-dependent peroxidases"/>
    <property type="match status" value="1"/>
</dbReference>
<protein>
    <submittedName>
        <fullName evidence="5">Animal haem peroxidase</fullName>
    </submittedName>
</protein>
<feature type="region of interest" description="Disordered" evidence="4">
    <location>
        <begin position="1"/>
        <end position="57"/>
    </location>
</feature>
<dbReference type="RefSeq" id="WP_079576204.1">
    <property type="nucleotide sequence ID" value="NZ_FUZQ01000007.1"/>
</dbReference>
<dbReference type="Pfam" id="PF03098">
    <property type="entry name" value="An_peroxidase"/>
    <property type="match status" value="1"/>
</dbReference>
<dbReference type="AlphaFoldDB" id="A0A1T5LTQ1"/>
<dbReference type="Gene3D" id="1.10.640.10">
    <property type="entry name" value="Haem peroxidase domain superfamily, animal type"/>
    <property type="match status" value="1"/>
</dbReference>
<name>A0A1T5LTQ1_9MICO</name>
<evidence type="ECO:0000256" key="3">
    <source>
        <dbReference type="ARBA" id="ARBA00023180"/>
    </source>
</evidence>
<evidence type="ECO:0000256" key="1">
    <source>
        <dbReference type="ARBA" id="ARBA00004613"/>
    </source>
</evidence>
<reference evidence="5 6" key="1">
    <citation type="submission" date="2017-02" db="EMBL/GenBank/DDBJ databases">
        <authorList>
            <person name="Peterson S.W."/>
        </authorList>
    </citation>
    <scope>NUCLEOTIDE SEQUENCE [LARGE SCALE GENOMIC DNA]</scope>
    <source>
        <strain evidence="5 6">DSM 21481</strain>
    </source>
</reference>
<evidence type="ECO:0000313" key="5">
    <source>
        <dbReference type="EMBL" id="SKC78979.1"/>
    </source>
</evidence>
<dbReference type="InterPro" id="IPR019791">
    <property type="entry name" value="Haem_peroxidase_animal"/>
</dbReference>
<keyword evidence="5" id="KW-0575">Peroxidase</keyword>
<sequence length="654" mass="70973">MTAQETTENAAPAPEPDLNATPVGRTVRSVRHGGSVRPRPRPRPDPHPPTSPAPLLHDTEMAVLRDIIDGRFNATTSFDYLFRDLRGRFPAAHLPVDDEGTPPEGPISNARVTAVVAALKKLGAAMVEPGGPPNPDLDSTIPAVYTYWGQFIDHDITLNTNGPDNPPSADDPPRAGDLVLGDIVSDPFTAFPPETVVASLHNGRHPFLNLDSLYGSGPRFPGEPGRRTTRSEAAYASDDPAKLAVGRVATDAVPGFDLVAPGHDAQRDLPRFTVAEVDALTVDPAERPVPGTAKIPDGRNDENLVVAQLHLGHIRFHNAVVDRVRDIEPWLTVDDRAVFDRAQQLVRWHYQWLVVNDYLRTLTKPGVLDEVLVEPSLLFRPRRPVAMPLEFAVAAFRFGHSMVRNGYDFNLNFGAGGQPPTPPKAAFASLVQLFEFTGGGSLNPDGFGDALPSNWPIDWARFVDKGDPDRRRSATKIDPFLANGLSTMLKEGNDAGLDPGVKALLKQLAQRNLLRGYWLSLPTGEAVARALQVTPLTVEQLTRGAGQDVKDALAELGGTPLWYYVLKEAEVQGNGNFLGDVGSRILCETFVYLLTKDEDSYLNHHWTPADGVRVDGGKMITTITDLLRFAGVLAMDDGTFRQVDGGPAGHDGDD</sequence>
<dbReference type="GO" id="GO:0020037">
    <property type="term" value="F:heme binding"/>
    <property type="evidence" value="ECO:0007669"/>
    <property type="project" value="InterPro"/>
</dbReference>
<dbReference type="Proteomes" id="UP000189777">
    <property type="component" value="Unassembled WGS sequence"/>
</dbReference>
<dbReference type="PRINTS" id="PR00457">
    <property type="entry name" value="ANPEROXIDASE"/>
</dbReference>
<keyword evidence="6" id="KW-1185">Reference proteome</keyword>
<evidence type="ECO:0000313" key="6">
    <source>
        <dbReference type="Proteomes" id="UP000189777"/>
    </source>
</evidence>
<keyword evidence="3" id="KW-0325">Glycoprotein</keyword>
<dbReference type="PANTHER" id="PTHR11475">
    <property type="entry name" value="OXIDASE/PEROXIDASE"/>
    <property type="match status" value="1"/>
</dbReference>
<keyword evidence="2" id="KW-0964">Secreted</keyword>
<dbReference type="STRING" id="526729.SAMN04324258_3877"/>
<evidence type="ECO:0000256" key="4">
    <source>
        <dbReference type="SAM" id="MobiDB-lite"/>
    </source>
</evidence>
<keyword evidence="5" id="KW-0560">Oxidoreductase</keyword>
<gene>
    <name evidence="5" type="ORF">SAMN04324258_3877</name>
</gene>
<accession>A0A1T5LTQ1</accession>
<proteinExistence type="predicted"/>
<dbReference type="CDD" id="cd09819">
    <property type="entry name" value="An_peroxidase_bacterial_1"/>
    <property type="match status" value="1"/>
</dbReference>
<dbReference type="PANTHER" id="PTHR11475:SF4">
    <property type="entry name" value="CHORION PEROXIDASE"/>
    <property type="match status" value="1"/>
</dbReference>
<dbReference type="EMBL" id="FUZQ01000007">
    <property type="protein sequence ID" value="SKC78979.1"/>
    <property type="molecule type" value="Genomic_DNA"/>
</dbReference>
<dbReference type="GO" id="GO:0004601">
    <property type="term" value="F:peroxidase activity"/>
    <property type="evidence" value="ECO:0007669"/>
    <property type="project" value="UniProtKB-KW"/>
</dbReference>
<dbReference type="GO" id="GO:0005576">
    <property type="term" value="C:extracellular region"/>
    <property type="evidence" value="ECO:0007669"/>
    <property type="project" value="UniProtKB-SubCell"/>
</dbReference>
<dbReference type="OrthoDB" id="105077at2"/>
<dbReference type="PROSITE" id="PS50292">
    <property type="entry name" value="PEROXIDASE_3"/>
    <property type="match status" value="1"/>
</dbReference>
<evidence type="ECO:0000256" key="2">
    <source>
        <dbReference type="ARBA" id="ARBA00022525"/>
    </source>
</evidence>
<dbReference type="InterPro" id="IPR010255">
    <property type="entry name" value="Haem_peroxidase_sf"/>
</dbReference>
<dbReference type="GO" id="GO:0006979">
    <property type="term" value="P:response to oxidative stress"/>
    <property type="evidence" value="ECO:0007669"/>
    <property type="project" value="InterPro"/>
</dbReference>